<dbReference type="Gene3D" id="3.30.750.24">
    <property type="entry name" value="STAS domain"/>
    <property type="match status" value="1"/>
</dbReference>
<dbReference type="GO" id="GO:0097227">
    <property type="term" value="C:sperm annulus"/>
    <property type="evidence" value="ECO:0007669"/>
    <property type="project" value="Ensembl"/>
</dbReference>
<organism evidence="7 8">
    <name type="scientific">Chrysemys picta bellii</name>
    <name type="common">Western painted turtle</name>
    <name type="synonym">Emys bellii</name>
    <dbReference type="NCBI Taxonomy" id="8478"/>
    <lineage>
        <taxon>Eukaryota</taxon>
        <taxon>Metazoa</taxon>
        <taxon>Chordata</taxon>
        <taxon>Craniata</taxon>
        <taxon>Vertebrata</taxon>
        <taxon>Euteleostomi</taxon>
        <taxon>Archelosauria</taxon>
        <taxon>Testudinata</taxon>
        <taxon>Testudines</taxon>
        <taxon>Cryptodira</taxon>
        <taxon>Durocryptodira</taxon>
        <taxon>Testudinoidea</taxon>
        <taxon>Emydidae</taxon>
        <taxon>Chrysemys</taxon>
    </lineage>
</organism>
<sequence length="702" mass="78310">ILKMFPILNWLCAYRVREWFLSDIHAGLSVGMVQIPQGLSGVFLTRLPIPIVNGFYSAFCCSLTYVVFGTSRHISIGSFSILNAMVADVLKTLNFRPILTANGTFANFSDANYMKSYMEALTLTASTTFLTGIIQLLLGCFCLGFVTTYLPKTLIDAYLTAAALHVIVSQFSFIFGIVINFHMGPLAIFYNLFHYCMALPKANATSILLFLVGLLMLRVSNCIKITYKHSPVAFPMELLLIITITIIANHVHLHAESSIQFILCYSRFLPPTLPDLSNLSRIVAHAFSLAIVSYFLLIFVGKRYACIHNYNISSNQELMTVGLCNIFSSFFKSFAVSCAISGTVIQEKTGGKTQFAALIGASIMLVVVMKLGHFFQSLPNAVLAAIVMVNMFPFLEKFMDIPTLWRQDKYHFVIWIVTFAAVLCLGLDIGLVIAMGFTFFIITVRSHRMKIVMLGQIPNTDLYRSLSDYKIEGVKIFQCCSSISFANMRHFKGYLLHKMDVKAVPLDENEMRSLISVSLSSTGLEREDLKCACVCDPPEPLPRIPYTEKLVKRLHSDNESSSSSLNLIRWSKFESKHSSGTLTTGMSQTQHAQSTAIRLRAARPETGKKKDEGKRTWHSSDLGVDTSTTLLCQEPVQLQSTEFSTYPVHTIILDFSMVQFVDLQASDLLRQASHFNNIGISVLIAGCHREYCIGNAIFSHSL</sequence>
<reference evidence="7" key="1">
    <citation type="submission" date="2025-08" db="UniProtKB">
        <authorList>
            <consortium name="Ensembl"/>
        </authorList>
    </citation>
    <scope>IDENTIFICATION</scope>
</reference>
<dbReference type="AlphaFoldDB" id="A0A8C3HXR6"/>
<keyword evidence="3 5" id="KW-1133">Transmembrane helix</keyword>
<feature type="transmembrane region" description="Helical" evidence="5">
    <location>
        <begin position="354"/>
        <end position="371"/>
    </location>
</feature>
<dbReference type="Ensembl" id="ENSCPBT00000029417.1">
    <property type="protein sequence ID" value="ENSCPBP00000024972.1"/>
    <property type="gene ID" value="ENSCPBG00000017752.1"/>
</dbReference>
<evidence type="ECO:0000259" key="6">
    <source>
        <dbReference type="Pfam" id="PF00916"/>
    </source>
</evidence>
<dbReference type="GO" id="GO:0019531">
    <property type="term" value="F:oxalate transmembrane transporter activity"/>
    <property type="evidence" value="ECO:0007669"/>
    <property type="project" value="Ensembl"/>
</dbReference>
<keyword evidence="2 5" id="KW-0812">Transmembrane</keyword>
<feature type="transmembrane region" description="Helical" evidence="5">
    <location>
        <begin position="378"/>
        <end position="395"/>
    </location>
</feature>
<keyword evidence="8" id="KW-1185">Reference proteome</keyword>
<feature type="transmembrane region" description="Helical" evidence="5">
    <location>
        <begin position="120"/>
        <end position="146"/>
    </location>
</feature>
<dbReference type="OMA" id="MFPILNW"/>
<proteinExistence type="predicted"/>
<reference evidence="7" key="2">
    <citation type="submission" date="2025-09" db="UniProtKB">
        <authorList>
            <consortium name="Ensembl"/>
        </authorList>
    </citation>
    <scope>IDENTIFICATION</scope>
</reference>
<dbReference type="PANTHER" id="PTHR11814">
    <property type="entry name" value="SULFATE TRANSPORTER"/>
    <property type="match status" value="1"/>
</dbReference>
<dbReference type="GO" id="GO:0005886">
    <property type="term" value="C:plasma membrane"/>
    <property type="evidence" value="ECO:0007669"/>
    <property type="project" value="Ensembl"/>
</dbReference>
<keyword evidence="4 5" id="KW-0472">Membrane</keyword>
<evidence type="ECO:0000313" key="8">
    <source>
        <dbReference type="Proteomes" id="UP000694380"/>
    </source>
</evidence>
<protein>
    <submittedName>
        <fullName evidence="7">Solute carrier family 26 member 8</fullName>
    </submittedName>
</protein>
<dbReference type="GO" id="GO:0160044">
    <property type="term" value="F:sulfate:chloride antiporter activity"/>
    <property type="evidence" value="ECO:0007669"/>
    <property type="project" value="Ensembl"/>
</dbReference>
<dbReference type="GO" id="GO:0005254">
    <property type="term" value="F:chloride channel activity"/>
    <property type="evidence" value="ECO:0007669"/>
    <property type="project" value="Ensembl"/>
</dbReference>
<feature type="transmembrane region" description="Helical" evidence="5">
    <location>
        <begin position="47"/>
        <end position="68"/>
    </location>
</feature>
<dbReference type="Pfam" id="PF00916">
    <property type="entry name" value="Sulfate_transp"/>
    <property type="match status" value="1"/>
</dbReference>
<feature type="domain" description="SLC26A/SulP transporter" evidence="6">
    <location>
        <begin position="20"/>
        <end position="418"/>
    </location>
</feature>
<dbReference type="InterPro" id="IPR011547">
    <property type="entry name" value="SLC26A/SulP_dom"/>
</dbReference>
<feature type="transmembrane region" description="Helical" evidence="5">
    <location>
        <begin position="415"/>
        <end position="444"/>
    </location>
</feature>
<accession>A0A8C3HXR6</accession>
<evidence type="ECO:0000256" key="1">
    <source>
        <dbReference type="ARBA" id="ARBA00004141"/>
    </source>
</evidence>
<feature type="transmembrane region" description="Helical" evidence="5">
    <location>
        <begin position="282"/>
        <end position="300"/>
    </location>
</feature>
<feature type="transmembrane region" description="Helical" evidence="5">
    <location>
        <begin position="202"/>
        <end position="220"/>
    </location>
</feature>
<feature type="transmembrane region" description="Helical" evidence="5">
    <location>
        <begin position="158"/>
        <end position="182"/>
    </location>
</feature>
<evidence type="ECO:0000256" key="3">
    <source>
        <dbReference type="ARBA" id="ARBA00022989"/>
    </source>
</evidence>
<evidence type="ECO:0000313" key="7">
    <source>
        <dbReference type="Ensembl" id="ENSCPBP00000024972.1"/>
    </source>
</evidence>
<dbReference type="InterPro" id="IPR001902">
    <property type="entry name" value="SLC26A/SulP_fam"/>
</dbReference>
<evidence type="ECO:0000256" key="4">
    <source>
        <dbReference type="ARBA" id="ARBA00023136"/>
    </source>
</evidence>
<dbReference type="Proteomes" id="UP000694380">
    <property type="component" value="Unplaced"/>
</dbReference>
<feature type="transmembrane region" description="Helical" evidence="5">
    <location>
        <begin position="232"/>
        <end position="251"/>
    </location>
</feature>
<comment type="subcellular location">
    <subcellularLocation>
        <location evidence="1">Membrane</location>
        <topology evidence="1">Multi-pass membrane protein</topology>
    </subcellularLocation>
</comment>
<gene>
    <name evidence="7" type="primary">SLC26A8</name>
</gene>
<dbReference type="InterPro" id="IPR036513">
    <property type="entry name" value="STAS_dom_sf"/>
</dbReference>
<dbReference type="SUPFAM" id="SSF52091">
    <property type="entry name" value="SpoIIaa-like"/>
    <property type="match status" value="1"/>
</dbReference>
<name>A0A8C3HXR6_CHRPI</name>
<feature type="transmembrane region" description="Helical" evidence="5">
    <location>
        <begin position="321"/>
        <end position="342"/>
    </location>
</feature>
<evidence type="ECO:0000256" key="5">
    <source>
        <dbReference type="SAM" id="Phobius"/>
    </source>
</evidence>
<dbReference type="GeneTree" id="ENSGT01150000286920"/>
<feature type="transmembrane region" description="Helical" evidence="5">
    <location>
        <begin position="80"/>
        <end position="100"/>
    </location>
</feature>
<evidence type="ECO:0000256" key="2">
    <source>
        <dbReference type="ARBA" id="ARBA00022692"/>
    </source>
</evidence>